<feature type="region of interest" description="Disordered" evidence="1">
    <location>
        <begin position="122"/>
        <end position="152"/>
    </location>
</feature>
<organism evidence="2 3">
    <name type="scientific">Aureimonas endophytica</name>
    <dbReference type="NCBI Taxonomy" id="2027858"/>
    <lineage>
        <taxon>Bacteria</taxon>
        <taxon>Pseudomonadati</taxon>
        <taxon>Pseudomonadota</taxon>
        <taxon>Alphaproteobacteria</taxon>
        <taxon>Hyphomicrobiales</taxon>
        <taxon>Aurantimonadaceae</taxon>
        <taxon>Aureimonas</taxon>
    </lineage>
</organism>
<protein>
    <submittedName>
        <fullName evidence="2">Uncharacterized protein</fullName>
    </submittedName>
</protein>
<accession>A0A917A550</accession>
<comment type="caution">
    <text evidence="2">The sequence shown here is derived from an EMBL/GenBank/DDBJ whole genome shotgun (WGS) entry which is preliminary data.</text>
</comment>
<dbReference type="EMBL" id="BMIQ01000022">
    <property type="protein sequence ID" value="GGE25535.1"/>
    <property type="molecule type" value="Genomic_DNA"/>
</dbReference>
<gene>
    <name evidence="2" type="ORF">GCM10011390_51250</name>
</gene>
<feature type="compositionally biased region" description="Basic and acidic residues" evidence="1">
    <location>
        <begin position="126"/>
        <end position="136"/>
    </location>
</feature>
<evidence type="ECO:0000313" key="2">
    <source>
        <dbReference type="EMBL" id="GGE25535.1"/>
    </source>
</evidence>
<keyword evidence="3" id="KW-1185">Reference proteome</keyword>
<reference evidence="2" key="1">
    <citation type="journal article" date="2014" name="Int. J. Syst. Evol. Microbiol.">
        <title>Complete genome sequence of Corynebacterium casei LMG S-19264T (=DSM 44701T), isolated from a smear-ripened cheese.</title>
        <authorList>
            <consortium name="US DOE Joint Genome Institute (JGI-PGF)"/>
            <person name="Walter F."/>
            <person name="Albersmeier A."/>
            <person name="Kalinowski J."/>
            <person name="Ruckert C."/>
        </authorList>
    </citation>
    <scope>NUCLEOTIDE SEQUENCE</scope>
    <source>
        <strain evidence="2">CGMCC 1.15367</strain>
    </source>
</reference>
<dbReference type="RefSeq" id="WP_188913674.1">
    <property type="nucleotide sequence ID" value="NZ_BMIQ01000022.1"/>
</dbReference>
<evidence type="ECO:0000313" key="3">
    <source>
        <dbReference type="Proteomes" id="UP000644699"/>
    </source>
</evidence>
<dbReference type="Proteomes" id="UP000644699">
    <property type="component" value="Unassembled WGS sequence"/>
</dbReference>
<feature type="region of interest" description="Disordered" evidence="1">
    <location>
        <begin position="177"/>
        <end position="198"/>
    </location>
</feature>
<proteinExistence type="predicted"/>
<sequence length="198" mass="21975">MQFRRRGERVQCLAPYYDREAKRVRQRMVHSMPFWAASPDHAPALSDLPQDATDEERQQWRGQIVAHLLTRQGIESVQKQERAHTSFERAATNLVDAWPSMSADQRKAVRGALRRIERVVVPSTRKKADPQPEPRPRAGGTPARAPSSRTFDGALVARARALRGEGMAMAAIAERMTGEGTPVSKSWVQKVAGGSSPA</sequence>
<reference evidence="2" key="2">
    <citation type="submission" date="2020-09" db="EMBL/GenBank/DDBJ databases">
        <authorList>
            <person name="Sun Q."/>
            <person name="Zhou Y."/>
        </authorList>
    </citation>
    <scope>NUCLEOTIDE SEQUENCE</scope>
    <source>
        <strain evidence="2">CGMCC 1.15367</strain>
    </source>
</reference>
<dbReference type="AlphaFoldDB" id="A0A917A550"/>
<evidence type="ECO:0000256" key="1">
    <source>
        <dbReference type="SAM" id="MobiDB-lite"/>
    </source>
</evidence>
<name>A0A917A550_9HYPH</name>